<protein>
    <submittedName>
        <fullName evidence="1">Uncharacterized protein</fullName>
    </submittedName>
</protein>
<dbReference type="AlphaFoldDB" id="A0A0A8YST8"/>
<name>A0A0A8YST8_ARUDO</name>
<proteinExistence type="predicted"/>
<reference evidence="1" key="2">
    <citation type="journal article" date="2015" name="Data Brief">
        <title>Shoot transcriptome of the giant reed, Arundo donax.</title>
        <authorList>
            <person name="Barrero R.A."/>
            <person name="Guerrero F.D."/>
            <person name="Moolhuijzen P."/>
            <person name="Goolsby J.A."/>
            <person name="Tidwell J."/>
            <person name="Bellgard S.E."/>
            <person name="Bellgard M.I."/>
        </authorList>
    </citation>
    <scope>NUCLEOTIDE SEQUENCE</scope>
    <source>
        <tissue evidence="1">Shoot tissue taken approximately 20 cm above the soil surface</tissue>
    </source>
</reference>
<organism evidence="1">
    <name type="scientific">Arundo donax</name>
    <name type="common">Giant reed</name>
    <name type="synonym">Donax arundinaceus</name>
    <dbReference type="NCBI Taxonomy" id="35708"/>
    <lineage>
        <taxon>Eukaryota</taxon>
        <taxon>Viridiplantae</taxon>
        <taxon>Streptophyta</taxon>
        <taxon>Embryophyta</taxon>
        <taxon>Tracheophyta</taxon>
        <taxon>Spermatophyta</taxon>
        <taxon>Magnoliopsida</taxon>
        <taxon>Liliopsida</taxon>
        <taxon>Poales</taxon>
        <taxon>Poaceae</taxon>
        <taxon>PACMAD clade</taxon>
        <taxon>Arundinoideae</taxon>
        <taxon>Arundineae</taxon>
        <taxon>Arundo</taxon>
    </lineage>
</organism>
<evidence type="ECO:0000313" key="1">
    <source>
        <dbReference type="EMBL" id="JAD30109.1"/>
    </source>
</evidence>
<accession>A0A0A8YST8</accession>
<sequence length="18" mass="1976">MCKGGWGSSRMSCTMPRT</sequence>
<dbReference type="EMBL" id="GBRH01267786">
    <property type="protein sequence ID" value="JAD30109.1"/>
    <property type="molecule type" value="Transcribed_RNA"/>
</dbReference>
<reference evidence="1" key="1">
    <citation type="submission" date="2014-09" db="EMBL/GenBank/DDBJ databases">
        <authorList>
            <person name="Magalhaes I.L.F."/>
            <person name="Oliveira U."/>
            <person name="Santos F.R."/>
            <person name="Vidigal T.H.D.A."/>
            <person name="Brescovit A.D."/>
            <person name="Santos A.J."/>
        </authorList>
    </citation>
    <scope>NUCLEOTIDE SEQUENCE</scope>
    <source>
        <tissue evidence="1">Shoot tissue taken approximately 20 cm above the soil surface</tissue>
    </source>
</reference>